<dbReference type="CDD" id="cd02440">
    <property type="entry name" value="AdoMet_MTases"/>
    <property type="match status" value="1"/>
</dbReference>
<evidence type="ECO:0000256" key="10">
    <source>
        <dbReference type="ARBA" id="ARBA00030399"/>
    </source>
</evidence>
<dbReference type="InterPro" id="IPR054728">
    <property type="entry name" value="RsmB-like_ferredoxin"/>
</dbReference>
<keyword evidence="7 13" id="KW-0808">Transferase</keyword>
<dbReference type="Proteomes" id="UP000050816">
    <property type="component" value="Unassembled WGS sequence"/>
</dbReference>
<reference evidence="15 16" key="1">
    <citation type="journal article" date="2015" name="Genome Announc.">
        <title>Expanding the biotechnology potential of lactobacilli through comparative genomics of 213 strains and associated genera.</title>
        <authorList>
            <person name="Sun Z."/>
            <person name="Harris H.M."/>
            <person name="McCann A."/>
            <person name="Guo C."/>
            <person name="Argimon S."/>
            <person name="Zhang W."/>
            <person name="Yang X."/>
            <person name="Jeffery I.B."/>
            <person name="Cooney J.C."/>
            <person name="Kagawa T.F."/>
            <person name="Liu W."/>
            <person name="Song Y."/>
            <person name="Salvetti E."/>
            <person name="Wrobel A."/>
            <person name="Rasinkangas P."/>
            <person name="Parkhill J."/>
            <person name="Rea M.C."/>
            <person name="O'Sullivan O."/>
            <person name="Ritari J."/>
            <person name="Douillard F.P."/>
            <person name="Paul Ross R."/>
            <person name="Yang R."/>
            <person name="Briner A.E."/>
            <person name="Felis G.E."/>
            <person name="de Vos W.M."/>
            <person name="Barrangou R."/>
            <person name="Klaenhammer T.R."/>
            <person name="Caufield P.W."/>
            <person name="Cui Y."/>
            <person name="Zhang H."/>
            <person name="O'Toole P.W."/>
        </authorList>
    </citation>
    <scope>NUCLEOTIDE SEQUENCE [LARGE SCALE GENOMIC DNA]</scope>
    <source>
        <strain evidence="15 16">DSM 15946</strain>
    </source>
</reference>
<keyword evidence="5" id="KW-0698">rRNA processing</keyword>
<dbReference type="Pfam" id="PF22458">
    <property type="entry name" value="RsmF-B_ferredox"/>
    <property type="match status" value="1"/>
</dbReference>
<dbReference type="Gene3D" id="3.40.50.150">
    <property type="entry name" value="Vaccinia Virus protein VP39"/>
    <property type="match status" value="1"/>
</dbReference>
<feature type="binding site" evidence="13">
    <location>
        <position position="316"/>
    </location>
    <ligand>
        <name>S-adenosyl-L-methionine</name>
        <dbReference type="ChEBI" id="CHEBI:59789"/>
    </ligand>
</feature>
<dbReference type="FunFam" id="3.40.50.150:FF:000022">
    <property type="entry name" value="Ribosomal RNA small subunit methyltransferase B"/>
    <property type="match status" value="1"/>
</dbReference>
<dbReference type="Pfam" id="PF01189">
    <property type="entry name" value="Methyltr_RsmB-F"/>
    <property type="match status" value="1"/>
</dbReference>
<dbReference type="GO" id="GO:0005737">
    <property type="term" value="C:cytoplasm"/>
    <property type="evidence" value="ECO:0007669"/>
    <property type="project" value="UniProtKB-SubCell"/>
</dbReference>
<dbReference type="NCBIfam" id="NF011494">
    <property type="entry name" value="PRK14902.1"/>
    <property type="match status" value="1"/>
</dbReference>
<evidence type="ECO:0000256" key="4">
    <source>
        <dbReference type="ARBA" id="ARBA00022490"/>
    </source>
</evidence>
<dbReference type="PANTHER" id="PTHR22807">
    <property type="entry name" value="NOP2 YEAST -RELATED NOL1/NOP2/FMU SUN DOMAIN-CONTAINING"/>
    <property type="match status" value="1"/>
</dbReference>
<feature type="binding site" evidence="13">
    <location>
        <position position="334"/>
    </location>
    <ligand>
        <name>S-adenosyl-L-methionine</name>
        <dbReference type="ChEBI" id="CHEBI:59789"/>
    </ligand>
</feature>
<dbReference type="InterPro" id="IPR004573">
    <property type="entry name" value="rRNA_ssu_MeTfrase_B"/>
</dbReference>
<dbReference type="EMBL" id="AZFK01000020">
    <property type="protein sequence ID" value="KRL91436.1"/>
    <property type="molecule type" value="Genomic_DNA"/>
</dbReference>
<protein>
    <recommendedName>
        <fullName evidence="3">16S rRNA (cytosine(967)-C(5))-methyltransferase</fullName>
        <ecNumber evidence="3">2.1.1.176</ecNumber>
    </recommendedName>
    <alternativeName>
        <fullName evidence="10">16S rRNA m5C967 methyltransferase</fullName>
    </alternativeName>
    <alternativeName>
        <fullName evidence="11">rRNA (cytosine-C(5)-)-methyltransferase RsmB</fullName>
    </alternativeName>
</protein>
<comment type="similarity">
    <text evidence="13">Belongs to the class I-like SAM-binding methyltransferase superfamily. RsmB/NOP family.</text>
</comment>
<evidence type="ECO:0000256" key="13">
    <source>
        <dbReference type="PROSITE-ProRule" id="PRU01023"/>
    </source>
</evidence>
<name>A0A0R1UDF5_9LACO</name>
<comment type="function">
    <text evidence="1">Specifically methylates the cytosine at position 967 (m5C967) of 16S rRNA.</text>
</comment>
<dbReference type="PRINTS" id="PR02008">
    <property type="entry name" value="RCMTFAMILY"/>
</dbReference>
<dbReference type="GO" id="GO:0006355">
    <property type="term" value="P:regulation of DNA-templated transcription"/>
    <property type="evidence" value="ECO:0007669"/>
    <property type="project" value="InterPro"/>
</dbReference>
<dbReference type="InterPro" id="IPR001678">
    <property type="entry name" value="MeTrfase_RsmB-F_NOP2_dom"/>
</dbReference>
<dbReference type="NCBIfam" id="TIGR00563">
    <property type="entry name" value="rsmB"/>
    <property type="match status" value="1"/>
</dbReference>
<keyword evidence="9 13" id="KW-0694">RNA-binding</keyword>
<organism evidence="15 16">
    <name type="scientific">Limosilactobacillus ingluviei DSM 15946</name>
    <dbReference type="NCBI Taxonomy" id="1423760"/>
    <lineage>
        <taxon>Bacteria</taxon>
        <taxon>Bacillati</taxon>
        <taxon>Bacillota</taxon>
        <taxon>Bacilli</taxon>
        <taxon>Lactobacillales</taxon>
        <taxon>Lactobacillaceae</taxon>
        <taxon>Limosilactobacillus</taxon>
    </lineage>
</organism>
<evidence type="ECO:0000259" key="14">
    <source>
        <dbReference type="PROSITE" id="PS51686"/>
    </source>
</evidence>
<evidence type="ECO:0000256" key="12">
    <source>
        <dbReference type="ARBA" id="ARBA00047283"/>
    </source>
</evidence>
<evidence type="ECO:0000256" key="8">
    <source>
        <dbReference type="ARBA" id="ARBA00022691"/>
    </source>
</evidence>
<feature type="binding site" evidence="13">
    <location>
        <position position="288"/>
    </location>
    <ligand>
        <name>S-adenosyl-L-methionine</name>
        <dbReference type="ChEBI" id="CHEBI:59789"/>
    </ligand>
</feature>
<evidence type="ECO:0000256" key="9">
    <source>
        <dbReference type="ARBA" id="ARBA00022884"/>
    </source>
</evidence>
<dbReference type="AlphaFoldDB" id="A0A0R1UDF5"/>
<evidence type="ECO:0000256" key="6">
    <source>
        <dbReference type="ARBA" id="ARBA00022603"/>
    </source>
</evidence>
<feature type="active site" description="Nucleophile" evidence="13">
    <location>
        <position position="387"/>
    </location>
</feature>
<dbReference type="PANTHER" id="PTHR22807:SF53">
    <property type="entry name" value="RIBOSOMAL RNA SMALL SUBUNIT METHYLTRANSFERASE B-RELATED"/>
    <property type="match status" value="1"/>
</dbReference>
<dbReference type="EC" id="2.1.1.176" evidence="3"/>
<evidence type="ECO:0000256" key="2">
    <source>
        <dbReference type="ARBA" id="ARBA00004496"/>
    </source>
</evidence>
<dbReference type="FunFam" id="1.10.940.10:FF:000006">
    <property type="entry name" value="16S rRNA (Cytosine(967)-C(5))-methyltransferase RsmB"/>
    <property type="match status" value="1"/>
</dbReference>
<dbReference type="GO" id="GO:0003723">
    <property type="term" value="F:RNA binding"/>
    <property type="evidence" value="ECO:0007669"/>
    <property type="project" value="UniProtKB-UniRule"/>
</dbReference>
<evidence type="ECO:0000313" key="16">
    <source>
        <dbReference type="Proteomes" id="UP000050816"/>
    </source>
</evidence>
<dbReference type="InterPro" id="IPR049560">
    <property type="entry name" value="MeTrfase_RsmB-F_NOP2_cat"/>
</dbReference>
<comment type="subcellular location">
    <subcellularLocation>
        <location evidence="2">Cytoplasm</location>
    </subcellularLocation>
</comment>
<evidence type="ECO:0000256" key="5">
    <source>
        <dbReference type="ARBA" id="ARBA00022552"/>
    </source>
</evidence>
<keyword evidence="6 13" id="KW-0489">Methyltransferase</keyword>
<dbReference type="InterPro" id="IPR035926">
    <property type="entry name" value="NusB-like_sf"/>
</dbReference>
<sequence length="449" mass="48822">MTTIKNSPRNLAVTVLERINRQGAYSNLELNQVLKRHQLTVADKHLLTTLVYGTLQHQITLEYWLHQFTRRKLDPWVKQLLLITLYQYHYLERVPAFAATNEAIEIAKWRGNAGIRKFVTGVLHAALKAGWPDFAAVSDPIQRISLTSSLPAWLVKQLAAEYDLATVAAIGQAINEPARLSIRVNRAKASLAQAQAQLAAEGVQTQPSHVAADGLIVQSGDLLASQAFAQGIVTVQDESAMLTVESLAQVCDLSQATLVLDACSAPGGKTGQVAAALTKPASQVVALDIHDHKVKLIQKNMARLGLATRVSARQGDARQLAFLADGSLDAAVVDAPCSGLGLLRRKPEIRYQKTFRDSQRLHEIQLAILAAVAPKIKKGGIITYSTCTILKEENDQTVAAFLAAHPNFALEQTQTARALKADRPAKTLTILPSDYGSDGFFIATLKRVE</sequence>
<evidence type="ECO:0000256" key="3">
    <source>
        <dbReference type="ARBA" id="ARBA00012140"/>
    </source>
</evidence>
<comment type="catalytic activity">
    <reaction evidence="12">
        <text>cytidine(967) in 16S rRNA + S-adenosyl-L-methionine = 5-methylcytidine(967) in 16S rRNA + S-adenosyl-L-homocysteine + H(+)</text>
        <dbReference type="Rhea" id="RHEA:42748"/>
        <dbReference type="Rhea" id="RHEA-COMP:10219"/>
        <dbReference type="Rhea" id="RHEA-COMP:10220"/>
        <dbReference type="ChEBI" id="CHEBI:15378"/>
        <dbReference type="ChEBI" id="CHEBI:57856"/>
        <dbReference type="ChEBI" id="CHEBI:59789"/>
        <dbReference type="ChEBI" id="CHEBI:74483"/>
        <dbReference type="ChEBI" id="CHEBI:82748"/>
        <dbReference type="EC" id="2.1.1.176"/>
    </reaction>
</comment>
<dbReference type="InterPro" id="IPR029063">
    <property type="entry name" value="SAM-dependent_MTases_sf"/>
</dbReference>
<dbReference type="SUPFAM" id="SSF48013">
    <property type="entry name" value="NusB-like"/>
    <property type="match status" value="1"/>
</dbReference>
<dbReference type="RefSeq" id="WP_056954240.1">
    <property type="nucleotide sequence ID" value="NZ_AZFK01000020.1"/>
</dbReference>
<evidence type="ECO:0000256" key="1">
    <source>
        <dbReference type="ARBA" id="ARBA00002724"/>
    </source>
</evidence>
<evidence type="ECO:0000256" key="11">
    <source>
        <dbReference type="ARBA" id="ARBA00031088"/>
    </source>
</evidence>
<feature type="binding site" evidence="13">
    <location>
        <begin position="263"/>
        <end position="269"/>
    </location>
    <ligand>
        <name>S-adenosyl-L-methionine</name>
        <dbReference type="ChEBI" id="CHEBI:59789"/>
    </ligand>
</feature>
<evidence type="ECO:0000256" key="7">
    <source>
        <dbReference type="ARBA" id="ARBA00022679"/>
    </source>
</evidence>
<keyword evidence="8 13" id="KW-0949">S-adenosyl-L-methionine</keyword>
<dbReference type="Gene3D" id="1.10.940.10">
    <property type="entry name" value="NusB-like"/>
    <property type="match status" value="1"/>
</dbReference>
<comment type="caution">
    <text evidence="15">The sequence shown here is derived from an EMBL/GenBank/DDBJ whole genome shotgun (WGS) entry which is preliminary data.</text>
</comment>
<feature type="domain" description="SAM-dependent MTase RsmB/NOP-type" evidence="14">
    <location>
        <begin position="170"/>
        <end position="448"/>
    </location>
</feature>
<dbReference type="SUPFAM" id="SSF53335">
    <property type="entry name" value="S-adenosyl-L-methionine-dependent methyltransferases"/>
    <property type="match status" value="1"/>
</dbReference>
<dbReference type="PATRIC" id="fig|1423760.3.peg.1238"/>
<dbReference type="PROSITE" id="PS51686">
    <property type="entry name" value="SAM_MT_RSMB_NOP"/>
    <property type="match status" value="1"/>
</dbReference>
<dbReference type="InterPro" id="IPR023267">
    <property type="entry name" value="RCMT"/>
</dbReference>
<gene>
    <name evidence="15" type="ORF">FC43_GL001170</name>
</gene>
<keyword evidence="4" id="KW-0963">Cytoplasm</keyword>
<dbReference type="Pfam" id="PF01029">
    <property type="entry name" value="NusB"/>
    <property type="match status" value="1"/>
</dbReference>
<evidence type="ECO:0000313" key="15">
    <source>
        <dbReference type="EMBL" id="KRL91436.1"/>
    </source>
</evidence>
<proteinExistence type="inferred from homology"/>
<dbReference type="Gene3D" id="3.30.70.1170">
    <property type="entry name" value="Sun protein, domain 3"/>
    <property type="match status" value="1"/>
</dbReference>
<dbReference type="InterPro" id="IPR006027">
    <property type="entry name" value="NusB_RsmB_TIM44"/>
</dbReference>
<accession>A0A0R1UDF5</accession>
<dbReference type="GO" id="GO:0008649">
    <property type="term" value="F:rRNA methyltransferase activity"/>
    <property type="evidence" value="ECO:0007669"/>
    <property type="project" value="InterPro"/>
</dbReference>